<gene>
    <name evidence="3" type="ORF">JOE57_001753</name>
</gene>
<keyword evidence="4" id="KW-1185">Reference proteome</keyword>
<feature type="domain" description="Glycoside hydrolase 123 catalytic" evidence="2">
    <location>
        <begin position="214"/>
        <end position="545"/>
    </location>
</feature>
<sequence length="604" mass="66851">MAVFSNRGGPSPAVPAVRRSGGPLGFCPGPGHYALEHIITNGWQFVTVDSLEKVFADSTPRPLNARIAASVFLGEVFSFQVAFRPPDSARVPADAVQLSIDGPAARFVSISSVDLVPCTLVAFPGHDDGYLRDAPGLYPDLLRPAPDGRVEPIVGHWRSAWFDVCVPSAEDAGDLELRVRASVPGTGETLYEDVVRLRVIGETLPELDLVNTHWFHADGLADHYGDEVFSERHWSTIDAFVGSAARMDINSLLTPVWTPPVDTAVGARRTPVQLVDITVDGGDYDFDFKKLDRWLEVCRRHGISYLEMPHLFTQWGARATPAIDGVQDGKLTQLFGWEVPATDPRYREFLVQLLPRLKAFLAERWGLDRVLFHLSDEPHGAEHADSYRAARTVVADLLVDCTVIDALSDFEFYRSGLVSNPVVATDAVQPFLDAGVPNLWVYFCVGQDRDVANRFIGLPSARLRVLGHQLFAHEAGGFLHWGFNFYNSARSTRRIDPFVDTCAGGAFPAGDAFIVYPGPDRTPWESIRHRVAAQAMADHRALQLLRERAGRERALEIIDPDGTLSYSHFPLDPDFYRAAREQVNTEIEQRPATAERAHSAGQQR</sequence>
<proteinExistence type="predicted"/>
<evidence type="ECO:0000313" key="3">
    <source>
        <dbReference type="EMBL" id="MBM7798832.1"/>
    </source>
</evidence>
<evidence type="ECO:0000313" key="4">
    <source>
        <dbReference type="Proteomes" id="UP000704762"/>
    </source>
</evidence>
<evidence type="ECO:0000259" key="2">
    <source>
        <dbReference type="Pfam" id="PF13320"/>
    </source>
</evidence>
<name>A0ABS2RK14_9ACTN</name>
<feature type="region of interest" description="Disordered" evidence="1">
    <location>
        <begin position="584"/>
        <end position="604"/>
    </location>
</feature>
<feature type="compositionally biased region" description="Basic and acidic residues" evidence="1">
    <location>
        <begin position="587"/>
        <end position="598"/>
    </location>
</feature>
<dbReference type="Proteomes" id="UP000704762">
    <property type="component" value="Unassembled WGS sequence"/>
</dbReference>
<reference evidence="3 4" key="1">
    <citation type="submission" date="2021-01" db="EMBL/GenBank/DDBJ databases">
        <title>Sequencing the genomes of 1000 actinobacteria strains.</title>
        <authorList>
            <person name="Klenk H.-P."/>
        </authorList>
    </citation>
    <scope>NUCLEOTIDE SEQUENCE [LARGE SCALE GENOMIC DNA]</scope>
    <source>
        <strain evidence="3 4">DSM 18662</strain>
    </source>
</reference>
<dbReference type="EMBL" id="JAFBCF010000001">
    <property type="protein sequence ID" value="MBM7798832.1"/>
    <property type="molecule type" value="Genomic_DNA"/>
</dbReference>
<dbReference type="Pfam" id="PF13320">
    <property type="entry name" value="GH123_cat"/>
    <property type="match status" value="1"/>
</dbReference>
<dbReference type="SUPFAM" id="SSF51445">
    <property type="entry name" value="(Trans)glycosidases"/>
    <property type="match status" value="1"/>
</dbReference>
<dbReference type="RefSeq" id="WP_204917331.1">
    <property type="nucleotide sequence ID" value="NZ_BAAAQP010000002.1"/>
</dbReference>
<dbReference type="InterPro" id="IPR025150">
    <property type="entry name" value="GH123_cat"/>
</dbReference>
<evidence type="ECO:0000256" key="1">
    <source>
        <dbReference type="SAM" id="MobiDB-lite"/>
    </source>
</evidence>
<dbReference type="InterPro" id="IPR017853">
    <property type="entry name" value="GH"/>
</dbReference>
<organism evidence="3 4">
    <name type="scientific">Microlunatus panaciterrae</name>
    <dbReference type="NCBI Taxonomy" id="400768"/>
    <lineage>
        <taxon>Bacteria</taxon>
        <taxon>Bacillati</taxon>
        <taxon>Actinomycetota</taxon>
        <taxon>Actinomycetes</taxon>
        <taxon>Propionibacteriales</taxon>
        <taxon>Propionibacteriaceae</taxon>
        <taxon>Microlunatus</taxon>
    </lineage>
</organism>
<accession>A0ABS2RK14</accession>
<comment type="caution">
    <text evidence="3">The sequence shown here is derived from an EMBL/GenBank/DDBJ whole genome shotgun (WGS) entry which is preliminary data.</text>
</comment>
<protein>
    <recommendedName>
        <fullName evidence="2">Glycoside hydrolase 123 catalytic domain-containing protein</fullName>
    </recommendedName>
</protein>